<evidence type="ECO:0000256" key="1">
    <source>
        <dbReference type="ARBA" id="ARBA00001946"/>
    </source>
</evidence>
<dbReference type="Proteomes" id="UP000001744">
    <property type="component" value="Unassembled WGS sequence"/>
</dbReference>
<dbReference type="eggNOG" id="KOG0530">
    <property type="taxonomic scope" value="Eukaryota"/>
</dbReference>
<keyword evidence="5" id="KW-0637">Prenyltransferase</keyword>
<evidence type="ECO:0000256" key="8">
    <source>
        <dbReference type="ARBA" id="ARBA00022842"/>
    </source>
</evidence>
<evidence type="ECO:0000256" key="11">
    <source>
        <dbReference type="ARBA" id="ARBA00042436"/>
    </source>
</evidence>
<organism evidence="14 16">
    <name type="scientific">Schizosaccharomyces japonicus (strain yFS275 / FY16936)</name>
    <name type="common">Fission yeast</name>
    <dbReference type="NCBI Taxonomy" id="402676"/>
    <lineage>
        <taxon>Eukaryota</taxon>
        <taxon>Fungi</taxon>
        <taxon>Dikarya</taxon>
        <taxon>Ascomycota</taxon>
        <taxon>Taphrinomycotina</taxon>
        <taxon>Schizosaccharomycetes</taxon>
        <taxon>Schizosaccharomycetales</taxon>
        <taxon>Schizosaccharomycetaceae</taxon>
        <taxon>Schizosaccharomyces</taxon>
    </lineage>
</organism>
<evidence type="ECO:0000256" key="13">
    <source>
        <dbReference type="ARBA" id="ARBA00043219"/>
    </source>
</evidence>
<proteinExistence type="inferred from homology"/>
<keyword evidence="16" id="KW-1185">Reference proteome</keyword>
<evidence type="ECO:0000313" key="14">
    <source>
        <dbReference type="EMBL" id="EEB09701.1"/>
    </source>
</evidence>
<evidence type="ECO:0000256" key="5">
    <source>
        <dbReference type="ARBA" id="ARBA00022602"/>
    </source>
</evidence>
<dbReference type="SUPFAM" id="SSF48439">
    <property type="entry name" value="Protein prenylyltransferase"/>
    <property type="match status" value="1"/>
</dbReference>
<dbReference type="InterPro" id="IPR002088">
    <property type="entry name" value="Prenyl_trans_a"/>
</dbReference>
<dbReference type="RefSeq" id="XP_002175994.1">
    <property type="nucleotide sequence ID" value="XM_002175958.2"/>
</dbReference>
<evidence type="ECO:0000256" key="6">
    <source>
        <dbReference type="ARBA" id="ARBA00022679"/>
    </source>
</evidence>
<dbReference type="EC" id="2.5.1.58" evidence="4"/>
<dbReference type="GO" id="GO:0005965">
    <property type="term" value="C:protein farnesyltransferase complex"/>
    <property type="evidence" value="ECO:0000318"/>
    <property type="project" value="GO_Central"/>
</dbReference>
<evidence type="ECO:0000256" key="2">
    <source>
        <dbReference type="ARBA" id="ARBA00006734"/>
    </source>
</evidence>
<dbReference type="OMA" id="WAIRTFN"/>
<dbReference type="STRING" id="402676.B6K847"/>
<dbReference type="EC" id="2.5.1.59" evidence="3"/>
<dbReference type="GO" id="GO:0007323">
    <property type="term" value="P:peptide pheromone maturation"/>
    <property type="evidence" value="ECO:0000318"/>
    <property type="project" value="GO_Central"/>
</dbReference>
<evidence type="ECO:0000313" key="15">
    <source>
        <dbReference type="JaponicusDB" id="SJAG_04923"/>
    </source>
</evidence>
<evidence type="ECO:0000256" key="4">
    <source>
        <dbReference type="ARBA" id="ARBA00012702"/>
    </source>
</evidence>
<dbReference type="PROSITE" id="PS51147">
    <property type="entry name" value="PFTA"/>
    <property type="match status" value="4"/>
</dbReference>
<dbReference type="VEuPathDB" id="FungiDB:SJAG_04923"/>
<dbReference type="GO" id="GO:0004660">
    <property type="term" value="F:protein farnesyltransferase activity"/>
    <property type="evidence" value="ECO:0007669"/>
    <property type="project" value="UniProtKB-EC"/>
</dbReference>
<dbReference type="GO" id="GO:0004662">
    <property type="term" value="F:CAAX-protein geranylgeranyltransferase activity"/>
    <property type="evidence" value="ECO:0007669"/>
    <property type="project" value="UniProtKB-EC"/>
</dbReference>
<accession>B6K847</accession>
<sequence length="301" mass="35289">MTEILDPELSEVLDFDKFGFLEPIPDNDFDNALAKIIYDDCYKQGMAYFRAIVKQEELSERALALTSLLIMFNPAHYTVWSYRTKVLLALGDEAIQNELSWMDQVAPHFQKNYQVWPHRQQLVQRTGDYKREIAFTETMLQLDSKNYHVWSHRLWLVQQTREFAAENSYTQAMILQDPYNNSAWNHRYTVLFELNAAEMDEASLTTELQYINEQLLNFPDNQSVWNYFFGVMDYAPNHNFKELVISLEPTMSSTNALFLEAKAKVLPKIEATKIYESLANEIDPVHACYWRYLAKSLDDEA</sequence>
<dbReference type="PANTHER" id="PTHR11129:SF1">
    <property type="entry name" value="PROTEIN FARNESYLTRANSFERASE_GERANYLGERANYLTRANSFERASE TYPE-1 SUBUNIT ALPHA"/>
    <property type="match status" value="1"/>
</dbReference>
<evidence type="ECO:0000313" key="16">
    <source>
        <dbReference type="Proteomes" id="UP000001744"/>
    </source>
</evidence>
<keyword evidence="8" id="KW-0460">Magnesium</keyword>
<name>B6K847_SCHJY</name>
<dbReference type="PANTHER" id="PTHR11129">
    <property type="entry name" value="PROTEIN FARNESYLTRANSFERASE ALPHA SUBUNIT/RAB GERANYLGERANYL TRANSFERASE ALPHA SUBUNIT"/>
    <property type="match status" value="1"/>
</dbReference>
<evidence type="ECO:0000256" key="3">
    <source>
        <dbReference type="ARBA" id="ARBA00012700"/>
    </source>
</evidence>
<dbReference type="EMBL" id="KE651167">
    <property type="protein sequence ID" value="EEB09701.1"/>
    <property type="molecule type" value="Genomic_DNA"/>
</dbReference>
<protein>
    <recommendedName>
        <fullName evidence="9">Protein farnesyltransferase/geranylgeranyltransferase type-1 subunit alpha</fullName>
        <ecNumber evidence="4">2.5.1.58</ecNumber>
        <ecNumber evidence="3">2.5.1.59</ecNumber>
    </recommendedName>
    <alternativeName>
        <fullName evidence="12">CAAX farnesyltransferase subunit alpha</fullName>
    </alternativeName>
    <alternativeName>
        <fullName evidence="11">FTase-alpha</fullName>
    </alternativeName>
    <alternativeName>
        <fullName evidence="10">Ras proteins prenyltransferase subunit alpha</fullName>
    </alternativeName>
    <alternativeName>
        <fullName evidence="13">Type I protein geranyl-geranyltransferase subunit alpha</fullName>
    </alternativeName>
</protein>
<comment type="similarity">
    <text evidence="2">Belongs to the protein prenyltransferase subunit alpha family.</text>
</comment>
<evidence type="ECO:0000256" key="12">
    <source>
        <dbReference type="ARBA" id="ARBA00043086"/>
    </source>
</evidence>
<dbReference type="JaponicusDB" id="SJAG_04923">
    <property type="gene designation" value="cwp1"/>
</dbReference>
<reference evidence="14 16" key="1">
    <citation type="journal article" date="2011" name="Science">
        <title>Comparative functional genomics of the fission yeasts.</title>
        <authorList>
            <person name="Rhind N."/>
            <person name="Chen Z."/>
            <person name="Yassour M."/>
            <person name="Thompson D.A."/>
            <person name="Haas B.J."/>
            <person name="Habib N."/>
            <person name="Wapinski I."/>
            <person name="Roy S."/>
            <person name="Lin M.F."/>
            <person name="Heiman D.I."/>
            <person name="Young S.K."/>
            <person name="Furuya K."/>
            <person name="Guo Y."/>
            <person name="Pidoux A."/>
            <person name="Chen H.M."/>
            <person name="Robbertse B."/>
            <person name="Goldberg J.M."/>
            <person name="Aoki K."/>
            <person name="Bayne E.H."/>
            <person name="Berlin A.M."/>
            <person name="Desjardins C.A."/>
            <person name="Dobbs E."/>
            <person name="Dukaj L."/>
            <person name="Fan L."/>
            <person name="FitzGerald M.G."/>
            <person name="French C."/>
            <person name="Gujja S."/>
            <person name="Hansen K."/>
            <person name="Keifenheim D."/>
            <person name="Levin J.Z."/>
            <person name="Mosher R.A."/>
            <person name="Mueller C.A."/>
            <person name="Pfiffner J."/>
            <person name="Priest M."/>
            <person name="Russ C."/>
            <person name="Smialowska A."/>
            <person name="Swoboda P."/>
            <person name="Sykes S.M."/>
            <person name="Vaughn M."/>
            <person name="Vengrova S."/>
            <person name="Yoder R."/>
            <person name="Zeng Q."/>
            <person name="Allshire R."/>
            <person name="Baulcombe D."/>
            <person name="Birren B.W."/>
            <person name="Brown W."/>
            <person name="Ekwall K."/>
            <person name="Kellis M."/>
            <person name="Leatherwood J."/>
            <person name="Levin H."/>
            <person name="Margalit H."/>
            <person name="Martienssen R."/>
            <person name="Nieduszynski C.A."/>
            <person name="Spatafora J.W."/>
            <person name="Friedman N."/>
            <person name="Dalgaard J.Z."/>
            <person name="Baumann P."/>
            <person name="Niki H."/>
            <person name="Regev A."/>
            <person name="Nusbaum C."/>
        </authorList>
    </citation>
    <scope>NUCLEOTIDE SEQUENCE [LARGE SCALE GENOMIC DNA]</scope>
    <source>
        <strain evidence="16">yFS275 / FY16936</strain>
    </source>
</reference>
<keyword evidence="7" id="KW-0677">Repeat</keyword>
<dbReference type="AlphaFoldDB" id="B6K847"/>
<dbReference type="GO" id="GO:0005953">
    <property type="term" value="C:CAAX-protein geranylgeranyltransferase complex"/>
    <property type="evidence" value="ECO:0000318"/>
    <property type="project" value="GO_Central"/>
</dbReference>
<evidence type="ECO:0000256" key="9">
    <source>
        <dbReference type="ARBA" id="ARBA00040965"/>
    </source>
</evidence>
<dbReference type="GO" id="GO:0005737">
    <property type="term" value="C:cytoplasm"/>
    <property type="evidence" value="ECO:0000318"/>
    <property type="project" value="GO_Central"/>
</dbReference>
<dbReference type="Gene3D" id="1.25.40.120">
    <property type="entry name" value="Protein prenylyltransferase"/>
    <property type="match status" value="1"/>
</dbReference>
<evidence type="ECO:0000256" key="7">
    <source>
        <dbReference type="ARBA" id="ARBA00022737"/>
    </source>
</evidence>
<keyword evidence="6" id="KW-0808">Transferase</keyword>
<comment type="cofactor">
    <cofactor evidence="1">
        <name>Mg(2+)</name>
        <dbReference type="ChEBI" id="CHEBI:18420"/>
    </cofactor>
</comment>
<dbReference type="HOGENOM" id="CLU_026582_1_1_1"/>
<evidence type="ECO:0000256" key="10">
    <source>
        <dbReference type="ARBA" id="ARBA00041392"/>
    </source>
</evidence>
<dbReference type="GeneID" id="7050355"/>
<gene>
    <name evidence="15" type="primary">cwp1</name>
    <name evidence="14" type="ORF">SJAG_04923</name>
</gene>
<dbReference type="Pfam" id="PF01239">
    <property type="entry name" value="PPTA"/>
    <property type="match status" value="5"/>
</dbReference>
<dbReference type="OrthoDB" id="272289at2759"/>